<name>A0A0C9MS74_SPHPI</name>
<dbReference type="Gene3D" id="1.10.530.10">
    <property type="match status" value="1"/>
</dbReference>
<comment type="caution">
    <text evidence="1">The sequence shown here is derived from an EMBL/GenBank/DDBJ whole genome shotgun (WGS) entry which is preliminary data.</text>
</comment>
<evidence type="ECO:0000313" key="2">
    <source>
        <dbReference type="Proteomes" id="UP000032025"/>
    </source>
</evidence>
<evidence type="ECO:0000313" key="1">
    <source>
        <dbReference type="EMBL" id="GAN13606.1"/>
    </source>
</evidence>
<dbReference type="RefSeq" id="WP_007406202.1">
    <property type="nucleotide sequence ID" value="NZ_BBJS01000023.1"/>
</dbReference>
<gene>
    <name evidence="1" type="ORF">SP6_23_00060</name>
</gene>
<accession>A0A0C9MS74</accession>
<keyword evidence="2" id="KW-1185">Reference proteome</keyword>
<dbReference type="EMBL" id="BBJS01000023">
    <property type="protein sequence ID" value="GAN13606.1"/>
    <property type="molecule type" value="Genomic_DNA"/>
</dbReference>
<dbReference type="GeneID" id="78527264"/>
<dbReference type="InterPro" id="IPR023346">
    <property type="entry name" value="Lysozyme-like_dom_sf"/>
</dbReference>
<dbReference type="Proteomes" id="UP000032025">
    <property type="component" value="Unassembled WGS sequence"/>
</dbReference>
<protein>
    <submittedName>
        <fullName evidence="1">DNA, contig: SP623</fullName>
    </submittedName>
</protein>
<proteinExistence type="predicted"/>
<organism evidence="1 2">
    <name type="scientific">Sphingomonas paucimobilis NBRC 13935</name>
    <dbReference type="NCBI Taxonomy" id="1219050"/>
    <lineage>
        <taxon>Bacteria</taxon>
        <taxon>Pseudomonadati</taxon>
        <taxon>Pseudomonadota</taxon>
        <taxon>Alphaproteobacteria</taxon>
        <taxon>Sphingomonadales</taxon>
        <taxon>Sphingomonadaceae</taxon>
        <taxon>Sphingomonas</taxon>
    </lineage>
</organism>
<dbReference type="SUPFAM" id="SSF53955">
    <property type="entry name" value="Lysozyme-like"/>
    <property type="match status" value="1"/>
</dbReference>
<reference evidence="1 2" key="1">
    <citation type="submission" date="2014-08" db="EMBL/GenBank/DDBJ databases">
        <title>Whole genome shotgun sequence of Sphingomonas paucimobilis NBRC 13935.</title>
        <authorList>
            <person name="Hosoyama A."/>
            <person name="Hashimoto M."/>
            <person name="Hosoyama Y."/>
            <person name="Noguchi M."/>
            <person name="Uohara A."/>
            <person name="Ohji S."/>
            <person name="Katano-Makiyama Y."/>
            <person name="Ichikawa N."/>
            <person name="Kimura A."/>
            <person name="Yamazoe A."/>
            <person name="Fujita N."/>
        </authorList>
    </citation>
    <scope>NUCLEOTIDE SEQUENCE [LARGE SCALE GENOMIC DNA]</scope>
    <source>
        <strain evidence="1 2">NBRC 13935</strain>
    </source>
</reference>
<dbReference type="AlphaFoldDB" id="A0A0C9MS74"/>
<sequence>MTVQPVSQSRIQSAIALASSRTGVDFGYLLGQAKLESGLNANARAGTSSASGLYQFVEQSWLAVLKKHGAEHGMGWAADAIGQSGGRYYVSGGARAAVMGLRNDPTAASLMAAEHASDNKAALESTLGRETNGTDLYMAHFLGLGGATKFLSKLASSPQTTGAALFPAAARANRSVFYAANGQPRTVADIYDRFANKLAGSSADSDATRAANMQFAAQALALQGQGDATVVTGNNESASDALAWATSTMNQLGLRGAATANATGDSLLRPKPDHARLAYMMLASMGG</sequence>